<dbReference type="SMART" id="SM00257">
    <property type="entry name" value="LysM"/>
    <property type="match status" value="2"/>
</dbReference>
<dbReference type="PROSITE" id="PS51782">
    <property type="entry name" value="LYSM"/>
    <property type="match status" value="2"/>
</dbReference>
<feature type="chain" id="PRO_5042526731" evidence="4">
    <location>
        <begin position="25"/>
        <end position="328"/>
    </location>
</feature>
<proteinExistence type="predicted"/>
<protein>
    <submittedName>
        <fullName evidence="7">LysM family protein</fullName>
    </submittedName>
</protein>
<feature type="domain" description="Peptidase C51" evidence="5">
    <location>
        <begin position="207"/>
        <end position="328"/>
    </location>
</feature>
<name>A0AAJ0JPH6_STACA</name>
<dbReference type="CDD" id="cd00118">
    <property type="entry name" value="LysM"/>
    <property type="match status" value="1"/>
</dbReference>
<accession>A0AAJ0JPH6</accession>
<dbReference type="GO" id="GO:0016787">
    <property type="term" value="F:hydrolase activity"/>
    <property type="evidence" value="ECO:0007669"/>
    <property type="project" value="UniProtKB-KW"/>
</dbReference>
<feature type="domain" description="LysM" evidence="6">
    <location>
        <begin position="73"/>
        <end position="116"/>
    </location>
</feature>
<keyword evidence="3" id="KW-0961">Cell wall biogenesis/degradation</keyword>
<dbReference type="SUPFAM" id="SSF54001">
    <property type="entry name" value="Cysteine proteinases"/>
    <property type="match status" value="1"/>
</dbReference>
<dbReference type="SUPFAM" id="SSF54106">
    <property type="entry name" value="LysM domain"/>
    <property type="match status" value="2"/>
</dbReference>
<evidence type="ECO:0000313" key="8">
    <source>
        <dbReference type="Proteomes" id="UP000033530"/>
    </source>
</evidence>
<organism evidence="7 8">
    <name type="scientific">Staphylococcus carnosus</name>
    <dbReference type="NCBI Taxonomy" id="1281"/>
    <lineage>
        <taxon>Bacteria</taxon>
        <taxon>Bacillati</taxon>
        <taxon>Bacillota</taxon>
        <taxon>Bacilli</taxon>
        <taxon>Bacillales</taxon>
        <taxon>Staphylococcaceae</taxon>
        <taxon>Staphylococcus</taxon>
    </lineage>
</organism>
<gene>
    <name evidence="7" type="ORF">VV61_08090</name>
</gene>
<dbReference type="InterPro" id="IPR018392">
    <property type="entry name" value="LysM"/>
</dbReference>
<evidence type="ECO:0000313" key="7">
    <source>
        <dbReference type="EMBL" id="KKB25028.1"/>
    </source>
</evidence>
<dbReference type="Proteomes" id="UP000033530">
    <property type="component" value="Unassembled WGS sequence"/>
</dbReference>
<evidence type="ECO:0000259" key="6">
    <source>
        <dbReference type="PROSITE" id="PS51782"/>
    </source>
</evidence>
<dbReference type="PROSITE" id="PS50911">
    <property type="entry name" value="CHAP"/>
    <property type="match status" value="1"/>
</dbReference>
<dbReference type="PANTHER" id="PTHR33734">
    <property type="entry name" value="LYSM DOMAIN-CONTAINING GPI-ANCHORED PROTEIN 2"/>
    <property type="match status" value="1"/>
</dbReference>
<dbReference type="Gene3D" id="3.90.1720.10">
    <property type="entry name" value="endopeptidase domain like (from Nostoc punctiforme)"/>
    <property type="match status" value="1"/>
</dbReference>
<evidence type="ECO:0000256" key="2">
    <source>
        <dbReference type="ARBA" id="ARBA00022801"/>
    </source>
</evidence>
<dbReference type="Pfam" id="PF05257">
    <property type="entry name" value="CHAP"/>
    <property type="match status" value="1"/>
</dbReference>
<dbReference type="InterPro" id="IPR038765">
    <property type="entry name" value="Papain-like_cys_pep_sf"/>
</dbReference>
<dbReference type="RefSeq" id="WP_046100129.1">
    <property type="nucleotide sequence ID" value="NZ_CP015552.1"/>
</dbReference>
<keyword evidence="2" id="KW-0378">Hydrolase</keyword>
<feature type="domain" description="LysM" evidence="6">
    <location>
        <begin position="26"/>
        <end position="69"/>
    </location>
</feature>
<dbReference type="GO" id="GO:0008932">
    <property type="term" value="F:lytic endotransglycosylase activity"/>
    <property type="evidence" value="ECO:0007669"/>
    <property type="project" value="TreeGrafter"/>
</dbReference>
<comment type="caution">
    <text evidence="7">The sequence shown here is derived from an EMBL/GenBank/DDBJ whole genome shotgun (WGS) entry which is preliminary data.</text>
</comment>
<evidence type="ECO:0000256" key="1">
    <source>
        <dbReference type="ARBA" id="ARBA00022729"/>
    </source>
</evidence>
<sequence>MKKALLLSAASVTVFTGLNGVASAEQTHVVKENAKLSDVAALFATTTNEIKNLNNLNKDEVKKDTQLVLPDTDIVEVKAGDSLNSIAKKHHISVDKLHELNPGLTNLILPGDILAVSDKGAAHLQVLFTGKIAPETEKQAYNEEGQSSKQPTSSNYHNVEQVTTAPQAYYSNENNVEYKAPTRSYTTSYKAPSYTAPTSYSGNYSSTSYSVPAAQSSYSNYSGANYYTSGQCTSYVFERAGGKAGSLWGNANNWANAAAAAGRTVNNTPTAGAIMQSTAGAYGHVAYVEGVNGDGSVRVSEMNYGYGPGVVTSRTLSAGQAASYNFIH</sequence>
<reference evidence="7 8" key="1">
    <citation type="submission" date="2015-03" db="EMBL/GenBank/DDBJ databases">
        <title>Draft Genome Sequence of S. carnosus subsp. utilis LTH 7013, Isolated from South Tirolean Ham.</title>
        <authorList>
            <person name="Mueller A."/>
            <person name="Huptas C."/>
            <person name="Wenning M."/>
            <person name="Weiss A."/>
            <person name="Schmidt H."/>
        </authorList>
    </citation>
    <scope>NUCLEOTIDE SEQUENCE [LARGE SCALE GENOMIC DNA]</scope>
    <source>
        <strain evidence="7 8">LTH7013</strain>
    </source>
</reference>
<dbReference type="AlphaFoldDB" id="A0AAJ0JPH6"/>
<evidence type="ECO:0000256" key="4">
    <source>
        <dbReference type="SAM" id="SignalP"/>
    </source>
</evidence>
<dbReference type="InterPro" id="IPR007921">
    <property type="entry name" value="CHAP_dom"/>
</dbReference>
<evidence type="ECO:0000256" key="3">
    <source>
        <dbReference type="ARBA" id="ARBA00023316"/>
    </source>
</evidence>
<feature type="signal peptide" evidence="4">
    <location>
        <begin position="1"/>
        <end position="24"/>
    </location>
</feature>
<dbReference type="Gene3D" id="3.10.350.10">
    <property type="entry name" value="LysM domain"/>
    <property type="match status" value="2"/>
</dbReference>
<evidence type="ECO:0000259" key="5">
    <source>
        <dbReference type="PROSITE" id="PS50911"/>
    </source>
</evidence>
<dbReference type="Pfam" id="PF01476">
    <property type="entry name" value="LysM"/>
    <property type="match status" value="2"/>
</dbReference>
<dbReference type="EMBL" id="LAIU01000005">
    <property type="protein sequence ID" value="KKB25028.1"/>
    <property type="molecule type" value="Genomic_DNA"/>
</dbReference>
<keyword evidence="1 4" id="KW-0732">Signal</keyword>
<dbReference type="InterPro" id="IPR036779">
    <property type="entry name" value="LysM_dom_sf"/>
</dbReference>
<dbReference type="PANTHER" id="PTHR33734:SF22">
    <property type="entry name" value="MEMBRANE-BOUND LYTIC MUREIN TRANSGLYCOSYLASE D"/>
    <property type="match status" value="1"/>
</dbReference>
<dbReference type="GO" id="GO:0071555">
    <property type="term" value="P:cell wall organization"/>
    <property type="evidence" value="ECO:0007669"/>
    <property type="project" value="UniProtKB-KW"/>
</dbReference>